<proteinExistence type="predicted"/>
<dbReference type="EMBL" id="LXWW01000544">
    <property type="protein sequence ID" value="OAO12430.1"/>
    <property type="molecule type" value="Genomic_DNA"/>
</dbReference>
<dbReference type="STRING" id="478820.A0A196S5R9"/>
<comment type="caution">
    <text evidence="14">The sequence shown here is derived from an EMBL/GenBank/DDBJ whole genome shotgun (WGS) entry which is preliminary data.</text>
</comment>
<evidence type="ECO:0000256" key="7">
    <source>
        <dbReference type="ARBA" id="ARBA00023155"/>
    </source>
</evidence>
<feature type="transmembrane region" description="Helical" evidence="12">
    <location>
        <begin position="180"/>
        <end position="202"/>
    </location>
</feature>
<evidence type="ECO:0000256" key="1">
    <source>
        <dbReference type="ARBA" id="ARBA00004211"/>
    </source>
</evidence>
<protein>
    <submittedName>
        <fullName evidence="14">Homeobox protein PKNOX2</fullName>
    </submittedName>
</protein>
<keyword evidence="7 9" id="KW-0371">Homeobox</keyword>
<dbReference type="GO" id="GO:0016020">
    <property type="term" value="C:membrane"/>
    <property type="evidence" value="ECO:0007669"/>
    <property type="project" value="UniProtKB-SubCell"/>
</dbReference>
<dbReference type="InterPro" id="IPR009057">
    <property type="entry name" value="Homeodomain-like_sf"/>
</dbReference>
<reference evidence="14 15" key="1">
    <citation type="submission" date="2016-05" db="EMBL/GenBank/DDBJ databases">
        <title>Nuclear genome of Blastocystis sp. subtype 1 NandII.</title>
        <authorList>
            <person name="Gentekaki E."/>
            <person name="Curtis B."/>
            <person name="Stairs C."/>
            <person name="Eme L."/>
            <person name="Herman E."/>
            <person name="Klimes V."/>
            <person name="Arias M.C."/>
            <person name="Elias M."/>
            <person name="Hilliou F."/>
            <person name="Klute M."/>
            <person name="Malik S.-B."/>
            <person name="Pightling A."/>
            <person name="Rachubinski R."/>
            <person name="Salas D."/>
            <person name="Schlacht A."/>
            <person name="Suga H."/>
            <person name="Archibald J."/>
            <person name="Ball S.G."/>
            <person name="Clark G."/>
            <person name="Dacks J."/>
            <person name="Van Der Giezen M."/>
            <person name="Tsaousis A."/>
            <person name="Roger A."/>
        </authorList>
    </citation>
    <scope>NUCLEOTIDE SEQUENCE [LARGE SCALE GENOMIC DNA]</scope>
    <source>
        <strain evidence="15">ATCC 50177 / NandII</strain>
    </source>
</reference>
<evidence type="ECO:0000259" key="13">
    <source>
        <dbReference type="PROSITE" id="PS50071"/>
    </source>
</evidence>
<evidence type="ECO:0000256" key="3">
    <source>
        <dbReference type="ARBA" id="ARBA00022692"/>
    </source>
</evidence>
<evidence type="ECO:0000256" key="9">
    <source>
        <dbReference type="PROSITE-ProRule" id="PRU00108"/>
    </source>
</evidence>
<organism evidence="14 15">
    <name type="scientific">Blastocystis sp. subtype 1 (strain ATCC 50177 / NandII)</name>
    <dbReference type="NCBI Taxonomy" id="478820"/>
    <lineage>
        <taxon>Eukaryota</taxon>
        <taxon>Sar</taxon>
        <taxon>Stramenopiles</taxon>
        <taxon>Bigyra</taxon>
        <taxon>Opalozoa</taxon>
        <taxon>Opalinata</taxon>
        <taxon>Blastocystidae</taxon>
        <taxon>Blastocystis</taxon>
    </lineage>
</organism>
<name>A0A196S5R9_BLAHN</name>
<feature type="coiled-coil region" evidence="10">
    <location>
        <begin position="294"/>
        <end position="361"/>
    </location>
</feature>
<dbReference type="GO" id="GO:0007034">
    <property type="term" value="P:vacuolar transport"/>
    <property type="evidence" value="ECO:0007669"/>
    <property type="project" value="InterPro"/>
</dbReference>
<keyword evidence="3 12" id="KW-0812">Transmembrane</keyword>
<keyword evidence="2" id="KW-0813">Transport</keyword>
<dbReference type="InterPro" id="IPR008422">
    <property type="entry name" value="KN_HD"/>
</dbReference>
<keyword evidence="10" id="KW-0175">Coiled coil</keyword>
<dbReference type="Pfam" id="PF05920">
    <property type="entry name" value="Homeobox_KN"/>
    <property type="match status" value="1"/>
</dbReference>
<dbReference type="Proteomes" id="UP000078348">
    <property type="component" value="Unassembled WGS sequence"/>
</dbReference>
<dbReference type="SMART" id="SM00389">
    <property type="entry name" value="HOX"/>
    <property type="match status" value="1"/>
</dbReference>
<dbReference type="CDD" id="cd00086">
    <property type="entry name" value="homeodomain"/>
    <property type="match status" value="1"/>
</dbReference>
<dbReference type="SUPFAM" id="SSF46689">
    <property type="entry name" value="Homeodomain-like"/>
    <property type="match status" value="1"/>
</dbReference>
<dbReference type="GO" id="GO:0006355">
    <property type="term" value="P:regulation of DNA-templated transcription"/>
    <property type="evidence" value="ECO:0007669"/>
    <property type="project" value="InterPro"/>
</dbReference>
<dbReference type="GO" id="GO:0003677">
    <property type="term" value="F:DNA binding"/>
    <property type="evidence" value="ECO:0007669"/>
    <property type="project" value="UniProtKB-UniRule"/>
</dbReference>
<dbReference type="Pfam" id="PF03357">
    <property type="entry name" value="Snf7"/>
    <property type="match status" value="1"/>
</dbReference>
<evidence type="ECO:0000256" key="12">
    <source>
        <dbReference type="SAM" id="Phobius"/>
    </source>
</evidence>
<evidence type="ECO:0000256" key="11">
    <source>
        <dbReference type="SAM" id="MobiDB-lite"/>
    </source>
</evidence>
<dbReference type="InterPro" id="IPR056173">
    <property type="entry name" value="Sec20_C"/>
</dbReference>
<dbReference type="Gene3D" id="1.10.10.60">
    <property type="entry name" value="Homeodomain-like"/>
    <property type="match status" value="1"/>
</dbReference>
<evidence type="ECO:0000256" key="5">
    <source>
        <dbReference type="ARBA" id="ARBA00023125"/>
    </source>
</evidence>
<dbReference type="InterPro" id="IPR050224">
    <property type="entry name" value="TALE_homeobox"/>
</dbReference>
<dbReference type="GO" id="GO:0005634">
    <property type="term" value="C:nucleus"/>
    <property type="evidence" value="ECO:0007669"/>
    <property type="project" value="UniProtKB-SubCell"/>
</dbReference>
<evidence type="ECO:0000256" key="6">
    <source>
        <dbReference type="ARBA" id="ARBA00023136"/>
    </source>
</evidence>
<dbReference type="OrthoDB" id="10056939at2759"/>
<feature type="region of interest" description="Disordered" evidence="11">
    <location>
        <begin position="84"/>
        <end position="114"/>
    </location>
</feature>
<evidence type="ECO:0000256" key="4">
    <source>
        <dbReference type="ARBA" id="ARBA00022989"/>
    </source>
</evidence>
<feature type="DNA-binding region" description="Homeobox" evidence="9">
    <location>
        <begin position="448"/>
        <end position="512"/>
    </location>
</feature>
<evidence type="ECO:0000313" key="15">
    <source>
        <dbReference type="Proteomes" id="UP000078348"/>
    </source>
</evidence>
<accession>A0A196S5R9</accession>
<dbReference type="AlphaFoldDB" id="A0A196S5R9"/>
<feature type="region of interest" description="Disordered" evidence="11">
    <location>
        <begin position="434"/>
        <end position="454"/>
    </location>
</feature>
<keyword evidence="15" id="KW-1185">Reference proteome</keyword>
<evidence type="ECO:0000256" key="10">
    <source>
        <dbReference type="SAM" id="Coils"/>
    </source>
</evidence>
<feature type="domain" description="Homeobox" evidence="13">
    <location>
        <begin position="446"/>
        <end position="511"/>
    </location>
</feature>
<sequence>MKDGLDHVVVQNQYIEMIPDAKASTYGKFTEESGKYHNIEEDGDQRDYVIPTILIPCAAPLNYAHLPKTRSLWNRYQRRVKSDRVKNEREQLLSRSKSIEDRSSSKNSAETKQEIEMSLRHTAAILSENQDALINGGSMLEEDNSTIHKTNDTLNEYGSTMDRSGNVLTRMIKRQDRETLMLYISFGFLVAVVLFIVLQRFYGLVGNPIKVFVGIVKRVNVEKDCSEVEKILKKKAADLTEEDKQRLKLFQSEYAPRQKQMSDLMTEASEVVGKEKKVAVSDFAAVRARFKRVLHKTKLAIQEKQKEKEELHRLAVEKRKANQNDQCMQYLKQEKQCTEAVKNLISRVDTLTTRIHDMEESDMCTTFVDVMEHVASAMDSIATDLKDLDPEKLSDRLDDLDAYIQEMGCVTERALDEDVDDYLKEVDESIAEDEHSALPDAPTTIPKASMKRPNHSKHTKTVLMRWLTHPAHFFNPYPTVVAKRQLALDTNLREDQVANWFVNTRKRFLTPIMSDIRQVLGSERMKGVETKLDLYLLLKELAAAQPKKPCTSWITAFLADDSYGWFDAQ</sequence>
<dbReference type="Pfam" id="PF03908">
    <property type="entry name" value="Sec20"/>
    <property type="match status" value="1"/>
</dbReference>
<comment type="subcellular location">
    <subcellularLocation>
        <location evidence="1">Membrane</location>
        <topology evidence="1">Single-pass type IV membrane protein</topology>
    </subcellularLocation>
    <subcellularLocation>
        <location evidence="9">Nucleus</location>
    </subcellularLocation>
</comment>
<keyword evidence="4 12" id="KW-1133">Transmembrane helix</keyword>
<keyword evidence="8 9" id="KW-0539">Nucleus</keyword>
<dbReference type="InterPro" id="IPR001356">
    <property type="entry name" value="HD"/>
</dbReference>
<evidence type="ECO:0000256" key="2">
    <source>
        <dbReference type="ARBA" id="ARBA00022448"/>
    </source>
</evidence>
<evidence type="ECO:0000256" key="8">
    <source>
        <dbReference type="ARBA" id="ARBA00023242"/>
    </source>
</evidence>
<dbReference type="PROSITE" id="PS50071">
    <property type="entry name" value="HOMEOBOX_2"/>
    <property type="match status" value="1"/>
</dbReference>
<evidence type="ECO:0000313" key="14">
    <source>
        <dbReference type="EMBL" id="OAO12430.1"/>
    </source>
</evidence>
<dbReference type="PANTHER" id="PTHR11850">
    <property type="entry name" value="HOMEOBOX PROTEIN TRANSCRIPTION FACTORS"/>
    <property type="match status" value="1"/>
</dbReference>
<gene>
    <name evidence="14" type="ORF">AV274_5897</name>
</gene>
<dbReference type="InterPro" id="IPR005024">
    <property type="entry name" value="Snf7_fam"/>
</dbReference>
<keyword evidence="5 9" id="KW-0238">DNA-binding</keyword>
<keyword evidence="6 12" id="KW-0472">Membrane</keyword>